<dbReference type="EMBL" id="FJOG01000001">
    <property type="protein sequence ID" value="CZR50451.1"/>
    <property type="molecule type" value="Genomic_DNA"/>
</dbReference>
<sequence length="529" mass="59233">MTTLKITDIQQVLETGGFNPRTRNIQAQLSALLPDNITEWRQYRPRGRQQCVYRLAQFKRCNENQISKYMQRKTKRQVKANGVAKCTAKDSAVESAAPFYNPSHHYEYILPGGYSHQFSPLDCSSCTAEPNLDNRSSGKEVDTEVDQDHSGFRDHNQRVSRDNSIHTNMIAITAGHIATTQPSELNPIALKDPDIVRSTSRATRAGGISIRTMSTRLSSRLSRSLRHINLVLLSSRIYALSMSSGWLESTVEFPSPGHDLIDWDKVGLPDAIIHLDNGPKSLYERPCCGFGSGIYGSNRPRRESFCVQCGCNLTVHGARLSSTLDSLELGFEDKFGNSLLHHAAAVGNLLLVCDILRRDDGSSCLLSRNTIGETFLHVLLFSGNEYFDRYIDILELAASQGFCSFVDMRDYHGRSIAQRLFEFAIEWPISARHGRTICKILGPEHLKSILDSFLDSSPDLSCVSLAQIFSSPPRIVETLLLQALRPWHEHPNKIQLQSLIEETDVNMRDERGHTAAMLELVIGKQLTSC</sequence>
<feature type="region of interest" description="Disordered" evidence="1">
    <location>
        <begin position="132"/>
        <end position="156"/>
    </location>
</feature>
<dbReference type="Proteomes" id="UP000184330">
    <property type="component" value="Unassembled WGS sequence"/>
</dbReference>
<accession>A0A1L7WCE7</accession>
<evidence type="ECO:0000313" key="2">
    <source>
        <dbReference type="EMBL" id="CZR50451.1"/>
    </source>
</evidence>
<dbReference type="InterPro" id="IPR036770">
    <property type="entry name" value="Ankyrin_rpt-contain_sf"/>
</dbReference>
<organism evidence="2 3">
    <name type="scientific">Phialocephala subalpina</name>
    <dbReference type="NCBI Taxonomy" id="576137"/>
    <lineage>
        <taxon>Eukaryota</taxon>
        <taxon>Fungi</taxon>
        <taxon>Dikarya</taxon>
        <taxon>Ascomycota</taxon>
        <taxon>Pezizomycotina</taxon>
        <taxon>Leotiomycetes</taxon>
        <taxon>Helotiales</taxon>
        <taxon>Mollisiaceae</taxon>
        <taxon>Phialocephala</taxon>
        <taxon>Phialocephala fortinii species complex</taxon>
    </lineage>
</organism>
<protein>
    <submittedName>
        <fullName evidence="2">Uncharacterized protein</fullName>
    </submittedName>
</protein>
<dbReference type="Gene3D" id="1.25.40.20">
    <property type="entry name" value="Ankyrin repeat-containing domain"/>
    <property type="match status" value="1"/>
</dbReference>
<evidence type="ECO:0000313" key="3">
    <source>
        <dbReference type="Proteomes" id="UP000184330"/>
    </source>
</evidence>
<dbReference type="AlphaFoldDB" id="A0A1L7WCE7"/>
<evidence type="ECO:0000256" key="1">
    <source>
        <dbReference type="SAM" id="MobiDB-lite"/>
    </source>
</evidence>
<keyword evidence="3" id="KW-1185">Reference proteome</keyword>
<reference evidence="2 3" key="1">
    <citation type="submission" date="2016-03" db="EMBL/GenBank/DDBJ databases">
        <authorList>
            <person name="Ploux O."/>
        </authorList>
    </citation>
    <scope>NUCLEOTIDE SEQUENCE [LARGE SCALE GENOMIC DNA]</scope>
    <source>
        <strain evidence="2 3">UAMH 11012</strain>
    </source>
</reference>
<feature type="compositionally biased region" description="Basic and acidic residues" evidence="1">
    <location>
        <begin position="136"/>
        <end position="156"/>
    </location>
</feature>
<dbReference type="OrthoDB" id="194358at2759"/>
<proteinExistence type="predicted"/>
<name>A0A1L7WCE7_9HELO</name>
<gene>
    <name evidence="2" type="ORF">PAC_00323</name>
</gene>